<proteinExistence type="predicted"/>
<dbReference type="OrthoDB" id="8447276at2"/>
<comment type="caution">
    <text evidence="4">Lacks conserved residue(s) required for the propagation of feature annotation.</text>
</comment>
<dbReference type="CDD" id="cd00156">
    <property type="entry name" value="REC"/>
    <property type="match status" value="1"/>
</dbReference>
<dbReference type="SMART" id="SM00448">
    <property type="entry name" value="REC"/>
    <property type="match status" value="1"/>
</dbReference>
<evidence type="ECO:0000256" key="1">
    <source>
        <dbReference type="ARBA" id="ARBA00022553"/>
    </source>
</evidence>
<evidence type="ECO:0000313" key="7">
    <source>
        <dbReference type="EMBL" id="ODS03264.1"/>
    </source>
</evidence>
<keyword evidence="8" id="KW-1185">Reference proteome</keyword>
<dbReference type="GO" id="GO:0000160">
    <property type="term" value="P:phosphorelay signal transduction system"/>
    <property type="evidence" value="ECO:0007669"/>
    <property type="project" value="InterPro"/>
</dbReference>
<dbReference type="AlphaFoldDB" id="A0A1E3WBS4"/>
<dbReference type="SUPFAM" id="SSF52172">
    <property type="entry name" value="CheY-like"/>
    <property type="match status" value="1"/>
</dbReference>
<comment type="caution">
    <text evidence="7">The sequence shown here is derived from an EMBL/GenBank/DDBJ whole genome shotgun (WGS) entry which is preliminary data.</text>
</comment>
<evidence type="ECO:0000313" key="8">
    <source>
        <dbReference type="Proteomes" id="UP000095042"/>
    </source>
</evidence>
<dbReference type="PANTHER" id="PTHR44591">
    <property type="entry name" value="STRESS RESPONSE REGULATOR PROTEIN 1"/>
    <property type="match status" value="1"/>
</dbReference>
<keyword evidence="3" id="KW-0804">Transcription</keyword>
<dbReference type="Gene3D" id="3.40.50.2300">
    <property type="match status" value="1"/>
</dbReference>
<organism evidence="7 8">
    <name type="scientific">Methyloceanibacter marginalis</name>
    <dbReference type="NCBI Taxonomy" id="1774971"/>
    <lineage>
        <taxon>Bacteria</taxon>
        <taxon>Pseudomonadati</taxon>
        <taxon>Pseudomonadota</taxon>
        <taxon>Alphaproteobacteria</taxon>
        <taxon>Hyphomicrobiales</taxon>
        <taxon>Hyphomicrobiaceae</taxon>
        <taxon>Methyloceanibacter</taxon>
    </lineage>
</organism>
<dbReference type="PANTHER" id="PTHR44591:SF3">
    <property type="entry name" value="RESPONSE REGULATORY DOMAIN-CONTAINING PROTEIN"/>
    <property type="match status" value="1"/>
</dbReference>
<dbReference type="RefSeq" id="WP_069623536.1">
    <property type="nucleotide sequence ID" value="NZ_LPWD01000134.1"/>
</dbReference>
<evidence type="ECO:0000256" key="4">
    <source>
        <dbReference type="PROSITE-ProRule" id="PRU00169"/>
    </source>
</evidence>
<dbReference type="InterPro" id="IPR011006">
    <property type="entry name" value="CheY-like_superfamily"/>
</dbReference>
<name>A0A1E3WBS4_9HYPH</name>
<dbReference type="InterPro" id="IPR001789">
    <property type="entry name" value="Sig_transdc_resp-reg_receiver"/>
</dbReference>
<dbReference type="PROSITE" id="PS50110">
    <property type="entry name" value="RESPONSE_REGULATORY"/>
    <property type="match status" value="1"/>
</dbReference>
<evidence type="ECO:0000256" key="5">
    <source>
        <dbReference type="SAM" id="MobiDB-lite"/>
    </source>
</evidence>
<dbReference type="InterPro" id="IPR050595">
    <property type="entry name" value="Bact_response_regulator"/>
</dbReference>
<keyword evidence="2" id="KW-0805">Transcription regulation</keyword>
<evidence type="ECO:0000256" key="3">
    <source>
        <dbReference type="ARBA" id="ARBA00023163"/>
    </source>
</evidence>
<evidence type="ECO:0000256" key="2">
    <source>
        <dbReference type="ARBA" id="ARBA00023015"/>
    </source>
</evidence>
<sequence length="222" mass="23931">MLHHRALGRDLDQLLVSVIDNRRPMLAMMRAMLAAIGAGRIETHENPQEALLAMRRSAPDVVIAAASMQPFGGADLVRSMRNKDAGPLCFVPAMIMSAHAKAGLVAEALRAGAHQVLVLPTSASTLYRRLDWLVNDDRQFELIDGHYVVAGLEERLALSVPRPAYQPMPAKAPLAVGDTETLAGAEATRSGCGRRRTSGSLGRWTGARTKGHSPGLTLSQRR</sequence>
<accession>A0A1E3WBS4</accession>
<reference evidence="7 8" key="1">
    <citation type="journal article" date="2016" name="Environ. Microbiol.">
        <title>New Methyloceanibacter diversity from North Sea sediments includes methanotroph containing solely the soluble methane monooxygenase.</title>
        <authorList>
            <person name="Vekeman B."/>
            <person name="Kerckhof F.M."/>
            <person name="Cremers G."/>
            <person name="de Vos P."/>
            <person name="Vandamme P."/>
            <person name="Boon N."/>
            <person name="Op den Camp H.J."/>
            <person name="Heylen K."/>
        </authorList>
    </citation>
    <scope>NUCLEOTIDE SEQUENCE [LARGE SCALE GENOMIC DNA]</scope>
    <source>
        <strain evidence="7 8">R-67177</strain>
    </source>
</reference>
<dbReference type="Proteomes" id="UP000095042">
    <property type="component" value="Unassembled WGS sequence"/>
</dbReference>
<feature type="domain" description="Response regulatory" evidence="6">
    <location>
        <begin position="15"/>
        <end position="134"/>
    </location>
</feature>
<keyword evidence="1" id="KW-0597">Phosphoprotein</keyword>
<evidence type="ECO:0000259" key="6">
    <source>
        <dbReference type="PROSITE" id="PS50110"/>
    </source>
</evidence>
<gene>
    <name evidence="7" type="ORF">AUC71_10580</name>
</gene>
<protein>
    <recommendedName>
        <fullName evidence="6">Response regulatory domain-containing protein</fullName>
    </recommendedName>
</protein>
<feature type="region of interest" description="Disordered" evidence="5">
    <location>
        <begin position="185"/>
        <end position="222"/>
    </location>
</feature>
<dbReference type="Pfam" id="PF00072">
    <property type="entry name" value="Response_reg"/>
    <property type="match status" value="1"/>
</dbReference>
<dbReference type="EMBL" id="LPWD01000134">
    <property type="protein sequence ID" value="ODS03264.1"/>
    <property type="molecule type" value="Genomic_DNA"/>
</dbReference>